<reference evidence="2" key="1">
    <citation type="journal article" date="2019" name="Curr. Biol.">
        <title>Genome Sequence of Striga asiatica Provides Insight into the Evolution of Plant Parasitism.</title>
        <authorList>
            <person name="Yoshida S."/>
            <person name="Kim S."/>
            <person name="Wafula E.K."/>
            <person name="Tanskanen J."/>
            <person name="Kim Y.M."/>
            <person name="Honaas L."/>
            <person name="Yang Z."/>
            <person name="Spallek T."/>
            <person name="Conn C.E."/>
            <person name="Ichihashi Y."/>
            <person name="Cheong K."/>
            <person name="Cui S."/>
            <person name="Der J.P."/>
            <person name="Gundlach H."/>
            <person name="Jiao Y."/>
            <person name="Hori C."/>
            <person name="Ishida J.K."/>
            <person name="Kasahara H."/>
            <person name="Kiba T."/>
            <person name="Kim M.S."/>
            <person name="Koo N."/>
            <person name="Laohavisit A."/>
            <person name="Lee Y.H."/>
            <person name="Lumba S."/>
            <person name="McCourt P."/>
            <person name="Mortimer J.C."/>
            <person name="Mutuku J.M."/>
            <person name="Nomura T."/>
            <person name="Sasaki-Sekimoto Y."/>
            <person name="Seto Y."/>
            <person name="Wang Y."/>
            <person name="Wakatake T."/>
            <person name="Sakakibara H."/>
            <person name="Demura T."/>
            <person name="Yamaguchi S."/>
            <person name="Yoneyama K."/>
            <person name="Manabe R.I."/>
            <person name="Nelson D.C."/>
            <person name="Schulman A.H."/>
            <person name="Timko M.P."/>
            <person name="dePamphilis C.W."/>
            <person name="Choi D."/>
            <person name="Shirasu K."/>
        </authorList>
    </citation>
    <scope>NUCLEOTIDE SEQUENCE [LARGE SCALE GENOMIC DNA]</scope>
    <source>
        <strain evidence="2">cv. UVA1</strain>
    </source>
</reference>
<evidence type="ECO:0000313" key="1">
    <source>
        <dbReference type="EMBL" id="GER26630.1"/>
    </source>
</evidence>
<accession>A0A5A7P1N6</accession>
<sequence>MPSILNSEIEPLVVILQFCRTKVVGVSVKVSNTFHIRKLTVDETEREIKSLLQDALKLQGQVTMSKQKTLNFQSRLLTSLRRVVRLAVIAFVRSLSRSLMSGERRCPKKLMLAGKDFIGKNVTTFFTVVSSNLFRRPHLLHLELLLCRPSTPAPLLPGVTFSPTTVRGSAFSLGIGLSGSPGLADTLFGSSDGTLRVEILKTLVNAASSMDKIKKEKSEVTDVQIGIS</sequence>
<name>A0A5A7P1N6_STRAF</name>
<protein>
    <submittedName>
        <fullName evidence="1">RING/U-box superfamily protein</fullName>
    </submittedName>
</protein>
<dbReference type="EMBL" id="BKCP01001113">
    <property type="protein sequence ID" value="GER26630.1"/>
    <property type="molecule type" value="Genomic_DNA"/>
</dbReference>
<dbReference type="AlphaFoldDB" id="A0A5A7P1N6"/>
<keyword evidence="2" id="KW-1185">Reference proteome</keyword>
<proteinExistence type="predicted"/>
<comment type="caution">
    <text evidence="1">The sequence shown here is derived from an EMBL/GenBank/DDBJ whole genome shotgun (WGS) entry which is preliminary data.</text>
</comment>
<gene>
    <name evidence="1" type="ORF">STAS_02287</name>
</gene>
<evidence type="ECO:0000313" key="2">
    <source>
        <dbReference type="Proteomes" id="UP000325081"/>
    </source>
</evidence>
<organism evidence="1 2">
    <name type="scientific">Striga asiatica</name>
    <name type="common">Asiatic witchweed</name>
    <name type="synonym">Buchnera asiatica</name>
    <dbReference type="NCBI Taxonomy" id="4170"/>
    <lineage>
        <taxon>Eukaryota</taxon>
        <taxon>Viridiplantae</taxon>
        <taxon>Streptophyta</taxon>
        <taxon>Embryophyta</taxon>
        <taxon>Tracheophyta</taxon>
        <taxon>Spermatophyta</taxon>
        <taxon>Magnoliopsida</taxon>
        <taxon>eudicotyledons</taxon>
        <taxon>Gunneridae</taxon>
        <taxon>Pentapetalae</taxon>
        <taxon>asterids</taxon>
        <taxon>lamiids</taxon>
        <taxon>Lamiales</taxon>
        <taxon>Orobanchaceae</taxon>
        <taxon>Buchnereae</taxon>
        <taxon>Striga</taxon>
    </lineage>
</organism>
<dbReference type="Proteomes" id="UP000325081">
    <property type="component" value="Unassembled WGS sequence"/>
</dbReference>